<evidence type="ECO:0008006" key="4">
    <source>
        <dbReference type="Google" id="ProtNLM"/>
    </source>
</evidence>
<proteinExistence type="predicted"/>
<sequence length="190" mass="21477">MIYTKGKTLHLLLLLFTAVALTLSLSSPCFSESEKDDGKGPKKDISKEETFAYIKERCTIDNDNAETKDNVFLEGCMLITETKAYDGNYRHRRYASLEKLNPESPSPGVWPSTNGIKFGLIANSVSYATSDEKPHVKYIVERLKDNYKLEQIYNYGYFQCESETAAKQVARALKHLIKLCGGKVPKDLFD</sequence>
<gene>
    <name evidence="2" type="ORF">ASN18_2156</name>
</gene>
<feature type="signal peptide" evidence="1">
    <location>
        <begin position="1"/>
        <end position="31"/>
    </location>
</feature>
<evidence type="ECO:0000313" key="2">
    <source>
        <dbReference type="EMBL" id="KWT83468.1"/>
    </source>
</evidence>
<keyword evidence="1" id="KW-0732">Signal</keyword>
<accession>A0ABR5SDR8</accession>
<organism evidence="2 3">
    <name type="scientific">Candidatus Magnetominusculus xianensis</name>
    <dbReference type="NCBI Taxonomy" id="1748249"/>
    <lineage>
        <taxon>Bacteria</taxon>
        <taxon>Pseudomonadati</taxon>
        <taxon>Nitrospirota</taxon>
        <taxon>Nitrospiria</taxon>
        <taxon>Nitrospirales</taxon>
        <taxon>Nitrospiraceae</taxon>
        <taxon>Candidatus Magnetominusculus</taxon>
    </lineage>
</organism>
<reference evidence="2 3" key="1">
    <citation type="submission" date="2015-11" db="EMBL/GenBank/DDBJ databases">
        <authorList>
            <person name="Lin W."/>
        </authorList>
    </citation>
    <scope>NUCLEOTIDE SEQUENCE [LARGE SCALE GENOMIC DNA]</scope>
    <source>
        <strain evidence="2 3">HCH-1</strain>
    </source>
</reference>
<feature type="chain" id="PRO_5045517522" description="Secreted protein" evidence="1">
    <location>
        <begin position="32"/>
        <end position="190"/>
    </location>
</feature>
<evidence type="ECO:0000313" key="3">
    <source>
        <dbReference type="Proteomes" id="UP000060487"/>
    </source>
</evidence>
<name>A0ABR5SDR8_9BACT</name>
<evidence type="ECO:0000256" key="1">
    <source>
        <dbReference type="SAM" id="SignalP"/>
    </source>
</evidence>
<dbReference type="RefSeq" id="WP_085052759.1">
    <property type="nucleotide sequence ID" value="NZ_LNQR01000076.1"/>
</dbReference>
<protein>
    <recommendedName>
        <fullName evidence="4">Secreted protein</fullName>
    </recommendedName>
</protein>
<dbReference type="Proteomes" id="UP000060487">
    <property type="component" value="Unassembled WGS sequence"/>
</dbReference>
<dbReference type="EMBL" id="LNQR01000076">
    <property type="protein sequence ID" value="KWT83468.1"/>
    <property type="molecule type" value="Genomic_DNA"/>
</dbReference>
<comment type="caution">
    <text evidence="2">The sequence shown here is derived from an EMBL/GenBank/DDBJ whole genome shotgun (WGS) entry which is preliminary data.</text>
</comment>
<keyword evidence="3" id="KW-1185">Reference proteome</keyword>